<evidence type="ECO:0000256" key="8">
    <source>
        <dbReference type="PIRSR" id="PIRSR604808-3"/>
    </source>
</evidence>
<keyword evidence="5 7" id="KW-0460">Magnesium</keyword>
<name>A0A0A0EVJ7_9GAMM</name>
<protein>
    <submittedName>
        <fullName evidence="10">Exodeoxyribonuclease III</fullName>
    </submittedName>
</protein>
<proteinExistence type="inferred from homology"/>
<evidence type="ECO:0000313" key="11">
    <source>
        <dbReference type="Proteomes" id="UP000029989"/>
    </source>
</evidence>
<keyword evidence="11" id="KW-1185">Reference proteome</keyword>
<feature type="active site" description="Proton donor/acceptor" evidence="6">
    <location>
        <position position="145"/>
    </location>
</feature>
<organism evidence="10 11">
    <name type="scientific">Lysobacter arseniciresistens ZS79</name>
    <dbReference type="NCBI Taxonomy" id="913325"/>
    <lineage>
        <taxon>Bacteria</taxon>
        <taxon>Pseudomonadati</taxon>
        <taxon>Pseudomonadota</taxon>
        <taxon>Gammaproteobacteria</taxon>
        <taxon>Lysobacterales</taxon>
        <taxon>Lysobacteraceae</taxon>
        <taxon>Novilysobacter</taxon>
    </lineage>
</organism>
<feature type="binding site" evidence="7">
    <location>
        <position position="34"/>
    </location>
    <ligand>
        <name>Mg(2+)</name>
        <dbReference type="ChEBI" id="CHEBI:18420"/>
        <label>1</label>
    </ligand>
</feature>
<feature type="site" description="Interaction with DNA substrate" evidence="8">
    <location>
        <position position="247"/>
    </location>
</feature>
<keyword evidence="7" id="KW-0464">Manganese</keyword>
<dbReference type="AlphaFoldDB" id="A0A0A0EVJ7"/>
<dbReference type="RefSeq" id="WP_036212110.1">
    <property type="nucleotide sequence ID" value="NZ_AVPT01000022.1"/>
</dbReference>
<accession>A0A0A0EVJ7</accession>
<dbReference type="GO" id="GO:0004519">
    <property type="term" value="F:endonuclease activity"/>
    <property type="evidence" value="ECO:0007669"/>
    <property type="project" value="InterPro"/>
</dbReference>
<dbReference type="PROSITE" id="PS51435">
    <property type="entry name" value="AP_NUCLEASE_F1_4"/>
    <property type="match status" value="1"/>
</dbReference>
<dbReference type="PROSITE" id="PS00728">
    <property type="entry name" value="AP_NUCLEASE_F1_3"/>
    <property type="match status" value="1"/>
</dbReference>
<evidence type="ECO:0000256" key="4">
    <source>
        <dbReference type="ARBA" id="ARBA00022801"/>
    </source>
</evidence>
<dbReference type="PANTHER" id="PTHR43250:SF2">
    <property type="entry name" value="EXODEOXYRIBONUCLEASE III"/>
    <property type="match status" value="1"/>
</dbReference>
<feature type="active site" evidence="6">
    <location>
        <position position="104"/>
    </location>
</feature>
<dbReference type="OrthoDB" id="9803914at2"/>
<evidence type="ECO:0000256" key="2">
    <source>
        <dbReference type="ARBA" id="ARBA00007092"/>
    </source>
</evidence>
<feature type="binding site" evidence="7">
    <location>
        <position position="246"/>
    </location>
    <ligand>
        <name>Mg(2+)</name>
        <dbReference type="ChEBI" id="CHEBI:18420"/>
        <label>1</label>
    </ligand>
</feature>
<dbReference type="Gene3D" id="3.60.10.10">
    <property type="entry name" value="Endonuclease/exonuclease/phosphatase"/>
    <property type="match status" value="1"/>
</dbReference>
<feature type="binding site" evidence="7">
    <location>
        <position position="7"/>
    </location>
    <ligand>
        <name>Mg(2+)</name>
        <dbReference type="ChEBI" id="CHEBI:18420"/>
        <label>1</label>
    </ligand>
</feature>
<evidence type="ECO:0000256" key="5">
    <source>
        <dbReference type="ARBA" id="ARBA00022842"/>
    </source>
</evidence>
<feature type="site" description="Important for catalytic activity" evidence="8">
    <location>
        <position position="217"/>
    </location>
</feature>
<reference evidence="10 11" key="1">
    <citation type="journal article" date="2015" name="Stand. Genomic Sci.">
        <title>Genomic information of the arsenic-resistant bacterium Lysobacter arseniciresistens type strain ZS79(T) and comparison of Lysobacter draft genomes.</title>
        <authorList>
            <person name="Liu L."/>
            <person name="Zhang S."/>
            <person name="Luo M."/>
            <person name="Wang G."/>
        </authorList>
    </citation>
    <scope>NUCLEOTIDE SEQUENCE [LARGE SCALE GENOMIC DNA]</scope>
    <source>
        <strain evidence="10 11">ZS79</strain>
    </source>
</reference>
<feature type="binding site" evidence="7">
    <location>
        <position position="247"/>
    </location>
    <ligand>
        <name>Mg(2+)</name>
        <dbReference type="ChEBI" id="CHEBI:18420"/>
        <label>1</label>
    </ligand>
</feature>
<dbReference type="GO" id="GO:0006281">
    <property type="term" value="P:DNA repair"/>
    <property type="evidence" value="ECO:0007669"/>
    <property type="project" value="InterPro"/>
</dbReference>
<dbReference type="InterPro" id="IPR037493">
    <property type="entry name" value="ExoIII-like"/>
</dbReference>
<dbReference type="InterPro" id="IPR036691">
    <property type="entry name" value="Endo/exonu/phosph_ase_sf"/>
</dbReference>
<evidence type="ECO:0000256" key="1">
    <source>
        <dbReference type="ARBA" id="ARBA00001936"/>
    </source>
</evidence>
<dbReference type="GO" id="GO:0008311">
    <property type="term" value="F:double-stranded DNA 3'-5' DNA exonuclease activity"/>
    <property type="evidence" value="ECO:0007669"/>
    <property type="project" value="InterPro"/>
</dbReference>
<evidence type="ECO:0000256" key="6">
    <source>
        <dbReference type="PIRSR" id="PIRSR604808-1"/>
    </source>
</evidence>
<evidence type="ECO:0000259" key="9">
    <source>
        <dbReference type="Pfam" id="PF03372"/>
    </source>
</evidence>
<dbReference type="GO" id="GO:0003677">
    <property type="term" value="F:DNA binding"/>
    <property type="evidence" value="ECO:0007669"/>
    <property type="project" value="InterPro"/>
</dbReference>
<dbReference type="NCBIfam" id="TIGR00633">
    <property type="entry name" value="xth"/>
    <property type="match status" value="1"/>
</dbReference>
<dbReference type="SUPFAM" id="SSF56219">
    <property type="entry name" value="DNase I-like"/>
    <property type="match status" value="1"/>
</dbReference>
<comment type="cofactor">
    <cofactor evidence="1">
        <name>Mn(2+)</name>
        <dbReference type="ChEBI" id="CHEBI:29035"/>
    </cofactor>
</comment>
<comment type="caution">
    <text evidence="10">The sequence shown here is derived from an EMBL/GenBank/DDBJ whole genome shotgun (WGS) entry which is preliminary data.</text>
</comment>
<evidence type="ECO:0000256" key="3">
    <source>
        <dbReference type="ARBA" id="ARBA00022723"/>
    </source>
</evidence>
<dbReference type="NCBIfam" id="TIGR00195">
    <property type="entry name" value="exoDNase_III"/>
    <property type="match status" value="1"/>
</dbReference>
<dbReference type="CDD" id="cd09086">
    <property type="entry name" value="ExoIII-like_AP-endo"/>
    <property type="match status" value="1"/>
</dbReference>
<keyword evidence="4" id="KW-0378">Hydrolase</keyword>
<dbReference type="eggNOG" id="COG0708">
    <property type="taxonomic scope" value="Bacteria"/>
</dbReference>
<dbReference type="EMBL" id="AVPT01000022">
    <property type="protein sequence ID" value="KGM54931.1"/>
    <property type="molecule type" value="Genomic_DNA"/>
</dbReference>
<comment type="similarity">
    <text evidence="2">Belongs to the DNA repair enzymes AP/ExoA family.</text>
</comment>
<feature type="domain" description="Endonuclease/exonuclease/phosphatase" evidence="9">
    <location>
        <begin position="4"/>
        <end position="247"/>
    </location>
</feature>
<dbReference type="Proteomes" id="UP000029989">
    <property type="component" value="Unassembled WGS sequence"/>
</dbReference>
<sequence length="257" mass="28988">MKIASWNVNSLNVRLPHLEQWLRAAAPEVVGLQETKLDDMRFPDDALAALGYRSVFTGQKTYNGVAILSREPATDVQMGIPGFGDEQKRVIAATVGDVRVVNLYVVNGQDVGTDKYAYKLRWLEAVHGWLAAELQAHPRLVVLGDFNIAPDERDVHDPVRWNEHHILTSTPERDALRRLLDLGLHDAYRLHHDGAGEFSWWDYRQAAFRRNLGLRIDLTLVSDALRPVAVAAGIDREPRTWERPSDHAPAWVQLAAI</sequence>
<dbReference type="Pfam" id="PF03372">
    <property type="entry name" value="Exo_endo_phos"/>
    <property type="match status" value="1"/>
</dbReference>
<dbReference type="PANTHER" id="PTHR43250">
    <property type="entry name" value="EXODEOXYRIBONUCLEASE III"/>
    <property type="match status" value="1"/>
</dbReference>
<evidence type="ECO:0000256" key="7">
    <source>
        <dbReference type="PIRSR" id="PIRSR604808-2"/>
    </source>
</evidence>
<feature type="active site" description="Proton acceptor" evidence="6">
    <location>
        <position position="247"/>
    </location>
</feature>
<dbReference type="InterPro" id="IPR020848">
    <property type="entry name" value="AP_endonuclease_F1_CS"/>
</dbReference>
<feature type="binding site" evidence="7">
    <location>
        <position position="145"/>
    </location>
    <ligand>
        <name>Mg(2+)</name>
        <dbReference type="ChEBI" id="CHEBI:18420"/>
        <label>1</label>
    </ligand>
</feature>
<dbReference type="GO" id="GO:0046872">
    <property type="term" value="F:metal ion binding"/>
    <property type="evidence" value="ECO:0007669"/>
    <property type="project" value="UniProtKB-KW"/>
</dbReference>
<evidence type="ECO:0000313" key="10">
    <source>
        <dbReference type="EMBL" id="KGM54931.1"/>
    </source>
</evidence>
<feature type="binding site" evidence="7">
    <location>
        <position position="147"/>
    </location>
    <ligand>
        <name>Mg(2+)</name>
        <dbReference type="ChEBI" id="CHEBI:18420"/>
        <label>1</label>
    </ligand>
</feature>
<feature type="site" description="Transition state stabilizer" evidence="8">
    <location>
        <position position="147"/>
    </location>
</feature>
<dbReference type="InterPro" id="IPR004808">
    <property type="entry name" value="AP_endonuc_1"/>
</dbReference>
<gene>
    <name evidence="10" type="ORF">N799_07030</name>
</gene>
<keyword evidence="3 7" id="KW-0479">Metal-binding</keyword>
<dbReference type="InterPro" id="IPR005135">
    <property type="entry name" value="Endo/exonuclease/phosphatase"/>
</dbReference>
<dbReference type="STRING" id="913325.N799_07030"/>
<comment type="cofactor">
    <cofactor evidence="7">
        <name>Mg(2+)</name>
        <dbReference type="ChEBI" id="CHEBI:18420"/>
    </cofactor>
    <cofactor evidence="7">
        <name>Mn(2+)</name>
        <dbReference type="ChEBI" id="CHEBI:29035"/>
    </cofactor>
    <text evidence="7">Probably binds two magnesium or manganese ions per subunit.</text>
</comment>